<dbReference type="Proteomes" id="UP000504633">
    <property type="component" value="Unplaced"/>
</dbReference>
<evidence type="ECO:0000313" key="3">
    <source>
        <dbReference type="RefSeq" id="XP_023161634.2"/>
    </source>
</evidence>
<keyword evidence="2" id="KW-1185">Reference proteome</keyword>
<dbReference type="AlphaFoldDB" id="A0A6J1LEF2"/>
<dbReference type="RefSeq" id="XP_023161634.2">
    <property type="nucleotide sequence ID" value="XM_023305866.2"/>
</dbReference>
<dbReference type="OrthoDB" id="6239677at2759"/>
<feature type="transmembrane region" description="Helical" evidence="1">
    <location>
        <begin position="21"/>
        <end position="41"/>
    </location>
</feature>
<evidence type="ECO:0000313" key="2">
    <source>
        <dbReference type="Proteomes" id="UP000504633"/>
    </source>
</evidence>
<keyword evidence="1" id="KW-1133">Transmembrane helix</keyword>
<dbReference type="GO" id="GO:0016020">
    <property type="term" value="C:membrane"/>
    <property type="evidence" value="ECO:0007669"/>
    <property type="project" value="InterPro"/>
</dbReference>
<dbReference type="CDD" id="cd03127">
    <property type="entry name" value="tetraspanin_LEL"/>
    <property type="match status" value="1"/>
</dbReference>
<feature type="transmembrane region" description="Helical" evidence="1">
    <location>
        <begin position="53"/>
        <end position="74"/>
    </location>
</feature>
<dbReference type="Gene3D" id="1.10.1450.10">
    <property type="entry name" value="Tetraspanin"/>
    <property type="match status" value="1"/>
</dbReference>
<keyword evidence="1" id="KW-0472">Membrane</keyword>
<dbReference type="OMA" id="ECLPRHY"/>
<feature type="transmembrane region" description="Helical" evidence="1">
    <location>
        <begin position="177"/>
        <end position="198"/>
    </location>
</feature>
<reference evidence="3" key="1">
    <citation type="submission" date="2025-08" db="UniProtKB">
        <authorList>
            <consortium name="RefSeq"/>
        </authorList>
    </citation>
    <scope>IDENTIFICATION</scope>
    <source>
        <strain evidence="3">15085-1641.00</strain>
        <tissue evidence="3">Whole body</tissue>
    </source>
</reference>
<proteinExistence type="predicted"/>
<protein>
    <submittedName>
        <fullName evidence="3">Protein late bloomer-like isoform X1</fullName>
    </submittedName>
</protein>
<dbReference type="KEGG" id="dhe:111593216"/>
<dbReference type="GeneID" id="111593216"/>
<dbReference type="SUPFAM" id="SSF48652">
    <property type="entry name" value="Tetraspanin"/>
    <property type="match status" value="1"/>
</dbReference>
<keyword evidence="1" id="KW-0812">Transmembrane</keyword>
<accession>A0A6J1LEF2</accession>
<feature type="transmembrane region" description="Helical" evidence="1">
    <location>
        <begin position="81"/>
        <end position="105"/>
    </location>
</feature>
<organism evidence="2 3">
    <name type="scientific">Drosophila hydei</name>
    <name type="common">Fruit fly</name>
    <dbReference type="NCBI Taxonomy" id="7224"/>
    <lineage>
        <taxon>Eukaryota</taxon>
        <taxon>Metazoa</taxon>
        <taxon>Ecdysozoa</taxon>
        <taxon>Arthropoda</taxon>
        <taxon>Hexapoda</taxon>
        <taxon>Insecta</taxon>
        <taxon>Pterygota</taxon>
        <taxon>Neoptera</taxon>
        <taxon>Endopterygota</taxon>
        <taxon>Diptera</taxon>
        <taxon>Brachycera</taxon>
        <taxon>Muscomorpha</taxon>
        <taxon>Ephydroidea</taxon>
        <taxon>Drosophilidae</taxon>
        <taxon>Drosophila</taxon>
    </lineage>
</organism>
<dbReference type="InterPro" id="IPR008952">
    <property type="entry name" value="Tetraspanin_EC2_sf"/>
</dbReference>
<evidence type="ECO:0000256" key="1">
    <source>
        <dbReference type="SAM" id="Phobius"/>
    </source>
</evidence>
<name>A0A6J1LEF2_DROHY</name>
<gene>
    <name evidence="3" type="primary">LOC111593216</name>
</gene>
<sequence>MCVRTAWECTSQQLTGACLMLNGVLTYLYSGTLFQIIYVSVKMGSSYEFSTLYVILSWVEGVCLFVLIVDLCWVCCHMGTLLLASISVAYSLGVFLLFAGSYSVIMYTDVYVVVRSFHTDNLWSYEIVYHCCGINGPSDYGNVSQKDTVPVSCYKDQEEKLENLYKRGCIFATDDSWFWFVFSNCYWFAFVLFCANLITHWKLRERLRSF</sequence>